<proteinExistence type="predicted"/>
<protein>
    <submittedName>
        <fullName evidence="2">Putative folate metabolism gamma-glutamate ligase</fullName>
    </submittedName>
</protein>
<sequence length="250" mass="28261">MKVTAIKTPIVKKNDNLLDIIRDSIKTIPENSVLVITSKIISYCQGRIVKKALGGRNEKHSLVRQEADLYLEPSYSQYKMMLTIKNSTLAVNAGIDESNADDGYVLWPNRIQKTTNKIWRFLKKNYHLKKVGVIITDSKTIPLRWGVIGTAISHCGFKALYDYRGKEDLFGRKVKMSQANVVEGIAVSAVLEMGEVAEKNPLCLVQNIKRIKFQNRPPTKKELEDLKVSPKDDVFGPLLTSVDWVKRKAC</sequence>
<dbReference type="SUPFAM" id="SSF144010">
    <property type="entry name" value="CofE-like"/>
    <property type="match status" value="1"/>
</dbReference>
<dbReference type="InterPro" id="IPR002847">
    <property type="entry name" value="F420-0_gamma-glut_ligase-dom"/>
</dbReference>
<dbReference type="Gene3D" id="3.30.1330.100">
    <property type="entry name" value="CofE-like"/>
    <property type="match status" value="1"/>
</dbReference>
<dbReference type="AlphaFoldDB" id="A0A2H0WAN2"/>
<dbReference type="GO" id="GO:0016874">
    <property type="term" value="F:ligase activity"/>
    <property type="evidence" value="ECO:0007669"/>
    <property type="project" value="UniProtKB-KW"/>
</dbReference>
<dbReference type="PANTHER" id="PTHR47917">
    <property type="match status" value="1"/>
</dbReference>
<dbReference type="Proteomes" id="UP000230093">
    <property type="component" value="Unassembled WGS sequence"/>
</dbReference>
<feature type="domain" description="Coenzyme F420:L-glutamate ligase-like" evidence="1">
    <location>
        <begin position="6"/>
        <end position="207"/>
    </location>
</feature>
<evidence type="ECO:0000259" key="1">
    <source>
        <dbReference type="Pfam" id="PF01996"/>
    </source>
</evidence>
<name>A0A2H0WAN2_9BACT</name>
<dbReference type="EMBL" id="PEZT01000001">
    <property type="protein sequence ID" value="PIS09697.1"/>
    <property type="molecule type" value="Genomic_DNA"/>
</dbReference>
<evidence type="ECO:0000313" key="3">
    <source>
        <dbReference type="Proteomes" id="UP000230093"/>
    </source>
</evidence>
<gene>
    <name evidence="2" type="ORF">COT75_00680</name>
</gene>
<reference evidence="3" key="1">
    <citation type="submission" date="2017-09" db="EMBL/GenBank/DDBJ databases">
        <title>Depth-based differentiation of microbial function through sediment-hosted aquifers and enrichment of novel symbionts in the deep terrestrial subsurface.</title>
        <authorList>
            <person name="Probst A.J."/>
            <person name="Ladd B."/>
            <person name="Jarett J.K."/>
            <person name="Geller-Mcgrath D.E."/>
            <person name="Sieber C.M.K."/>
            <person name="Emerson J.B."/>
            <person name="Anantharaman K."/>
            <person name="Thomas B.C."/>
            <person name="Malmstrom R."/>
            <person name="Stieglmeier M."/>
            <person name="Klingl A."/>
            <person name="Woyke T."/>
            <person name="Ryan C.M."/>
            <person name="Banfield J.F."/>
        </authorList>
    </citation>
    <scope>NUCLEOTIDE SEQUENCE [LARGE SCALE GENOMIC DNA]</scope>
</reference>
<organism evidence="2 3">
    <name type="scientific">Candidatus Beckwithbacteria bacterium CG10_big_fil_rev_8_21_14_0_10_34_10</name>
    <dbReference type="NCBI Taxonomy" id="1974495"/>
    <lineage>
        <taxon>Bacteria</taxon>
        <taxon>Candidatus Beckwithiibacteriota</taxon>
    </lineage>
</organism>
<dbReference type="PANTHER" id="PTHR47917:SF1">
    <property type="entry name" value="COENZYME F420:L-GLUTAMATE LIGASE"/>
    <property type="match status" value="1"/>
</dbReference>
<keyword evidence="2" id="KW-0436">Ligase</keyword>
<accession>A0A2H0WAN2</accession>
<dbReference type="Gene3D" id="3.90.1660.10">
    <property type="entry name" value="CofE-like domain"/>
    <property type="match status" value="1"/>
</dbReference>
<dbReference type="Pfam" id="PF01996">
    <property type="entry name" value="F420_ligase"/>
    <property type="match status" value="1"/>
</dbReference>
<evidence type="ECO:0000313" key="2">
    <source>
        <dbReference type="EMBL" id="PIS09697.1"/>
    </source>
</evidence>
<comment type="caution">
    <text evidence="2">The sequence shown here is derived from an EMBL/GenBank/DDBJ whole genome shotgun (WGS) entry which is preliminary data.</text>
</comment>